<dbReference type="RefSeq" id="WP_188675982.1">
    <property type="nucleotide sequence ID" value="NZ_BMGP01000002.1"/>
</dbReference>
<keyword evidence="4" id="KW-0503">Monooxygenase</keyword>
<organism evidence="8 9">
    <name type="scientific">Subtercola lobariae</name>
    <dbReference type="NCBI Taxonomy" id="1588641"/>
    <lineage>
        <taxon>Bacteria</taxon>
        <taxon>Bacillati</taxon>
        <taxon>Actinomycetota</taxon>
        <taxon>Actinomycetes</taxon>
        <taxon>Micrococcales</taxon>
        <taxon>Microbacteriaceae</taxon>
        <taxon>Subtercola</taxon>
    </lineage>
</organism>
<feature type="binding site" evidence="6">
    <location>
        <position position="100"/>
    </location>
    <ligand>
        <name>FMN</name>
        <dbReference type="ChEBI" id="CHEBI:58210"/>
    </ligand>
</feature>
<evidence type="ECO:0000259" key="7">
    <source>
        <dbReference type="Pfam" id="PF00296"/>
    </source>
</evidence>
<evidence type="ECO:0000256" key="6">
    <source>
        <dbReference type="PIRSR" id="PIRSR000337-1"/>
    </source>
</evidence>
<feature type="binding site" evidence="6">
    <location>
        <position position="226"/>
    </location>
    <ligand>
        <name>FMN</name>
        <dbReference type="ChEBI" id="CHEBI:58210"/>
    </ligand>
</feature>
<dbReference type="EMBL" id="BMGP01000002">
    <property type="protein sequence ID" value="GGF22263.1"/>
    <property type="molecule type" value="Genomic_DNA"/>
</dbReference>
<keyword evidence="3" id="KW-0560">Oxidoreductase</keyword>
<evidence type="ECO:0000256" key="4">
    <source>
        <dbReference type="ARBA" id="ARBA00023033"/>
    </source>
</evidence>
<sequence length="449" mass="48821">MTGLQHFGWFLSRGFGPHGWGQPYLDWNYIWQEPELYQQSARELEQAGLDLVIIEDALSLGTESTLDLRVRGAYGGPKHDPLSLTPYLFQATRHLGVVPTVNPLQFAPYQAARQFASLHHLSRGRLGLNVVTDVGSSRHFGLDPVPHDFAYDRAEEWLGGIRELWHSWGEGALLEDRQSKIFADGSRLDALRHRGEHWAFDGPLNALPFDTSAGQLGDPVVVSPGSSPRGLAFTGRNSDVQLALSPLDVPSVRAYRARVASAAQAVGQADPPLVLFVFKPIVTSSADEADRIVAASASPSEAKLREVALGWSSDLDTDLTELDLDTPVDPAIFGDHVSRGTLNALLDGAESFTSVTLRELLAPKARLKRIRPGETGPDGGGQVGTAEEIADFIELLGEETGNDGLIFAGDLHPVTVHRTLDELVPELRRRGVLRREFGGGGLRANLTDF</sequence>
<evidence type="ECO:0000256" key="1">
    <source>
        <dbReference type="ARBA" id="ARBA00022630"/>
    </source>
</evidence>
<comment type="caution">
    <text evidence="8">The sequence shown here is derived from an EMBL/GenBank/DDBJ whole genome shotgun (WGS) entry which is preliminary data.</text>
</comment>
<dbReference type="Proteomes" id="UP000598775">
    <property type="component" value="Unassembled WGS sequence"/>
</dbReference>
<protein>
    <submittedName>
        <fullName evidence="8">Dibenzothiophene desulfurization enzyme A</fullName>
    </submittedName>
</protein>
<feature type="binding site" evidence="6">
    <location>
        <position position="147"/>
    </location>
    <ligand>
        <name>FMN</name>
        <dbReference type="ChEBI" id="CHEBI:58210"/>
    </ligand>
</feature>
<dbReference type="Gene3D" id="3.20.20.30">
    <property type="entry name" value="Luciferase-like domain"/>
    <property type="match status" value="1"/>
</dbReference>
<evidence type="ECO:0000256" key="5">
    <source>
        <dbReference type="ARBA" id="ARBA00033748"/>
    </source>
</evidence>
<dbReference type="InterPro" id="IPR036661">
    <property type="entry name" value="Luciferase-like_sf"/>
</dbReference>
<dbReference type="InterPro" id="IPR016215">
    <property type="entry name" value="NTA_MOA"/>
</dbReference>
<accession>A0A917EVI2</accession>
<dbReference type="Pfam" id="PF00296">
    <property type="entry name" value="Bac_luciferase"/>
    <property type="match status" value="1"/>
</dbReference>
<dbReference type="GO" id="GO:0016705">
    <property type="term" value="F:oxidoreductase activity, acting on paired donors, with incorporation or reduction of molecular oxygen"/>
    <property type="evidence" value="ECO:0007669"/>
    <property type="project" value="InterPro"/>
</dbReference>
<feature type="binding site" evidence="6">
    <location>
        <position position="227"/>
    </location>
    <ligand>
        <name>FMN</name>
        <dbReference type="ChEBI" id="CHEBI:58210"/>
    </ligand>
</feature>
<name>A0A917EVI2_9MICO</name>
<dbReference type="AlphaFoldDB" id="A0A917EVI2"/>
<dbReference type="InterPro" id="IPR011251">
    <property type="entry name" value="Luciferase-like_dom"/>
</dbReference>
<evidence type="ECO:0000313" key="8">
    <source>
        <dbReference type="EMBL" id="GGF22263.1"/>
    </source>
</evidence>
<keyword evidence="2 6" id="KW-0288">FMN</keyword>
<reference evidence="8 9" key="1">
    <citation type="journal article" date="2014" name="Int. J. Syst. Evol. Microbiol.">
        <title>Complete genome sequence of Corynebacterium casei LMG S-19264T (=DSM 44701T), isolated from a smear-ripened cheese.</title>
        <authorList>
            <consortium name="US DOE Joint Genome Institute (JGI-PGF)"/>
            <person name="Walter F."/>
            <person name="Albersmeier A."/>
            <person name="Kalinowski J."/>
            <person name="Ruckert C."/>
        </authorList>
    </citation>
    <scope>NUCLEOTIDE SEQUENCE [LARGE SCALE GENOMIC DNA]</scope>
    <source>
        <strain evidence="8 9">CGMCC 1.12976</strain>
    </source>
</reference>
<feature type="binding site" evidence="6">
    <location>
        <position position="56"/>
    </location>
    <ligand>
        <name>FMN</name>
        <dbReference type="ChEBI" id="CHEBI:58210"/>
    </ligand>
</feature>
<dbReference type="GO" id="GO:0004497">
    <property type="term" value="F:monooxygenase activity"/>
    <property type="evidence" value="ECO:0007669"/>
    <property type="project" value="UniProtKB-KW"/>
</dbReference>
<keyword evidence="9" id="KW-1185">Reference proteome</keyword>
<dbReference type="InterPro" id="IPR051260">
    <property type="entry name" value="Diverse_substr_monoxygenases"/>
</dbReference>
<dbReference type="PIRSF" id="PIRSF000337">
    <property type="entry name" value="NTA_MOA"/>
    <property type="match status" value="1"/>
</dbReference>
<feature type="binding site" evidence="6">
    <location>
        <position position="151"/>
    </location>
    <ligand>
        <name>FMN</name>
        <dbReference type="ChEBI" id="CHEBI:58210"/>
    </ligand>
</feature>
<evidence type="ECO:0000256" key="2">
    <source>
        <dbReference type="ARBA" id="ARBA00022643"/>
    </source>
</evidence>
<evidence type="ECO:0000313" key="9">
    <source>
        <dbReference type="Proteomes" id="UP000598775"/>
    </source>
</evidence>
<evidence type="ECO:0000256" key="3">
    <source>
        <dbReference type="ARBA" id="ARBA00023002"/>
    </source>
</evidence>
<keyword evidence="1 6" id="KW-0285">Flavoprotein</keyword>
<dbReference type="PANTHER" id="PTHR30011:SF16">
    <property type="entry name" value="C2H2 FINGER DOMAIN TRANSCRIPTION FACTOR (EUROFUNG)-RELATED"/>
    <property type="match status" value="1"/>
</dbReference>
<comment type="similarity">
    <text evidence="5">Belongs to the NtaA/SnaA/DszA monooxygenase family.</text>
</comment>
<dbReference type="SUPFAM" id="SSF51679">
    <property type="entry name" value="Bacterial luciferase-like"/>
    <property type="match status" value="1"/>
</dbReference>
<dbReference type="PANTHER" id="PTHR30011">
    <property type="entry name" value="ALKANESULFONATE MONOOXYGENASE-RELATED"/>
    <property type="match status" value="1"/>
</dbReference>
<proteinExistence type="inferred from homology"/>
<gene>
    <name evidence="8" type="ORF">GCM10011399_14910</name>
</gene>
<feature type="domain" description="Luciferase-like" evidence="7">
    <location>
        <begin position="7"/>
        <end position="297"/>
    </location>
</feature>